<evidence type="ECO:0000256" key="10">
    <source>
        <dbReference type="SAM" id="Coils"/>
    </source>
</evidence>
<evidence type="ECO:0000256" key="5">
    <source>
        <dbReference type="ARBA" id="ARBA00022776"/>
    </source>
</evidence>
<keyword evidence="8" id="KW-0131">Cell cycle</keyword>
<keyword evidence="10" id="KW-0175">Coiled coil</keyword>
<dbReference type="GO" id="GO:0000444">
    <property type="term" value="C:MIS12/MIND type complex"/>
    <property type="evidence" value="ECO:0007669"/>
    <property type="project" value="InterPro"/>
</dbReference>
<reference evidence="11" key="1">
    <citation type="submission" date="2023-04" db="EMBL/GenBank/DDBJ databases">
        <title>Ambrosiozyma monospora NBRC 1965.</title>
        <authorList>
            <person name="Ichikawa N."/>
            <person name="Sato H."/>
            <person name="Tonouchi N."/>
        </authorList>
    </citation>
    <scope>NUCLEOTIDE SEQUENCE</scope>
    <source>
        <strain evidence="11">NBRC 1965</strain>
    </source>
</reference>
<proteinExistence type="predicted"/>
<keyword evidence="12" id="KW-1185">Reference proteome</keyword>
<evidence type="ECO:0000256" key="3">
    <source>
        <dbReference type="ARBA" id="ARBA00022454"/>
    </source>
</evidence>
<keyword evidence="5" id="KW-0498">Mitosis</keyword>
<feature type="coiled-coil region" evidence="10">
    <location>
        <begin position="113"/>
        <end position="147"/>
    </location>
</feature>
<keyword evidence="9" id="KW-0137">Centromere</keyword>
<organism evidence="11 12">
    <name type="scientific">Ambrosiozyma monospora</name>
    <name type="common">Yeast</name>
    <name type="synonym">Endomycopsis monosporus</name>
    <dbReference type="NCBI Taxonomy" id="43982"/>
    <lineage>
        <taxon>Eukaryota</taxon>
        <taxon>Fungi</taxon>
        <taxon>Dikarya</taxon>
        <taxon>Ascomycota</taxon>
        <taxon>Saccharomycotina</taxon>
        <taxon>Pichiomycetes</taxon>
        <taxon>Pichiales</taxon>
        <taxon>Pichiaceae</taxon>
        <taxon>Ambrosiozyma</taxon>
    </lineage>
</organism>
<gene>
    <name evidence="11" type="ORF">Amon01_000031900</name>
</gene>
<dbReference type="EMBL" id="BSXU01000091">
    <property type="protein sequence ID" value="GMG19251.1"/>
    <property type="molecule type" value="Genomic_DNA"/>
</dbReference>
<sequence>MSSQDPRFEKFRHGLRYVVNDILKKITAEKMAEMYPGIDKRALENIRVQIIQQYRNKCFSEFEKIYKDRDLEKKLDELDEIILDAKRRYAKNPGDKLYINDLNPNDIISNRLLAIQKESVASLNEKLVNLKRENNKLVKELNSIYNESLHNLKAANGNFGLLADVTKDELEDEKYEDLINYVTDECFRKPRRDDHINT</sequence>
<evidence type="ECO:0000256" key="6">
    <source>
        <dbReference type="ARBA" id="ARBA00022838"/>
    </source>
</evidence>
<evidence type="ECO:0000256" key="8">
    <source>
        <dbReference type="ARBA" id="ARBA00023306"/>
    </source>
</evidence>
<dbReference type="GO" id="GO:0007059">
    <property type="term" value="P:chromosome segregation"/>
    <property type="evidence" value="ECO:0007669"/>
    <property type="project" value="TreeGrafter"/>
</dbReference>
<evidence type="ECO:0000256" key="2">
    <source>
        <dbReference type="ARBA" id="ARBA00004629"/>
    </source>
</evidence>
<dbReference type="PANTHER" id="PTHR15459:SF3">
    <property type="entry name" value="POLYAMINE-MODULATED FACTOR 1"/>
    <property type="match status" value="1"/>
</dbReference>
<dbReference type="GO" id="GO:0051301">
    <property type="term" value="P:cell division"/>
    <property type="evidence" value="ECO:0007669"/>
    <property type="project" value="UniProtKB-KW"/>
</dbReference>
<comment type="caution">
    <text evidence="11">The sequence shown here is derived from an EMBL/GenBank/DDBJ whole genome shotgun (WGS) entry which is preliminary data.</text>
</comment>
<comment type="subcellular location">
    <subcellularLocation>
        <location evidence="2">Chromosome</location>
        <location evidence="2">Centromere</location>
        <location evidence="2">Kinetochore</location>
    </subcellularLocation>
    <subcellularLocation>
        <location evidence="1">Nucleus</location>
    </subcellularLocation>
</comment>
<protein>
    <submittedName>
        <fullName evidence="11">Unnamed protein product</fullName>
    </submittedName>
</protein>
<evidence type="ECO:0000256" key="9">
    <source>
        <dbReference type="ARBA" id="ARBA00023328"/>
    </source>
</evidence>
<evidence type="ECO:0000256" key="4">
    <source>
        <dbReference type="ARBA" id="ARBA00022618"/>
    </source>
</evidence>
<dbReference type="PANTHER" id="PTHR15459">
    <property type="entry name" value="POLYAMINE-MODULATED FACTOR 1"/>
    <property type="match status" value="1"/>
</dbReference>
<accession>A0A9W6YQZ7</accession>
<evidence type="ECO:0000256" key="1">
    <source>
        <dbReference type="ARBA" id="ARBA00004123"/>
    </source>
</evidence>
<name>A0A9W6YQZ7_AMBMO</name>
<keyword evidence="6" id="KW-0995">Kinetochore</keyword>
<keyword evidence="3" id="KW-0158">Chromosome</keyword>
<evidence type="ECO:0000313" key="12">
    <source>
        <dbReference type="Proteomes" id="UP001165063"/>
    </source>
</evidence>
<dbReference type="InterPro" id="IPR007128">
    <property type="entry name" value="PMF1/Nnf1"/>
</dbReference>
<evidence type="ECO:0000313" key="11">
    <source>
        <dbReference type="EMBL" id="GMG19251.1"/>
    </source>
</evidence>
<keyword evidence="7" id="KW-0539">Nucleus</keyword>
<keyword evidence="4" id="KW-0132">Cell division</keyword>
<dbReference type="Proteomes" id="UP001165063">
    <property type="component" value="Unassembled WGS sequence"/>
</dbReference>
<dbReference type="GO" id="GO:0005634">
    <property type="term" value="C:nucleus"/>
    <property type="evidence" value="ECO:0007669"/>
    <property type="project" value="UniProtKB-SubCell"/>
</dbReference>
<evidence type="ECO:0000256" key="7">
    <source>
        <dbReference type="ARBA" id="ARBA00023242"/>
    </source>
</evidence>
<dbReference type="Pfam" id="PF03980">
    <property type="entry name" value="Nnf1"/>
    <property type="match status" value="1"/>
</dbReference>
<dbReference type="AlphaFoldDB" id="A0A9W6YQZ7"/>